<dbReference type="InterPro" id="IPR001969">
    <property type="entry name" value="Aspartic_peptidase_AS"/>
</dbReference>
<dbReference type="Gene3D" id="2.40.70.10">
    <property type="entry name" value="Acid Proteases"/>
    <property type="match status" value="1"/>
</dbReference>
<evidence type="ECO:0008006" key="3">
    <source>
        <dbReference type="Google" id="ProtNLM"/>
    </source>
</evidence>
<evidence type="ECO:0000313" key="2">
    <source>
        <dbReference type="Proteomes" id="UP000472263"/>
    </source>
</evidence>
<sequence length="269" mass="28403">MSEPGNNLSQPADAGVSQANAPLFSSQAVTPRPIFMPETFTGIGREWSDWADQFEMAADVNNWDESLKLKFMGLLLSGRGREVYSGLSALDKGACTEGQMPAPPCASAVAPDSSKGGSGYLKAKIGGLDSHVLVDTGASRSIIPKRLWLSATGGGCDLGDYLGNATAANGGEMHVLGCWQTVCQLDSLALVADFLVSDIPSEEILLGFDFLSKYGAVVDLGKKQCHIMGKQFHLVDLNPSLEPQPVVIQSDTMQSQSRCTPEGSPSTCS</sequence>
<dbReference type="AlphaFoldDB" id="A0A667X1Q3"/>
<dbReference type="GO" id="GO:0004190">
    <property type="term" value="F:aspartic-type endopeptidase activity"/>
    <property type="evidence" value="ECO:0007669"/>
    <property type="project" value="InterPro"/>
</dbReference>
<dbReference type="InParanoid" id="A0A667X1Q3"/>
<name>A0A667X1Q3_9TELE</name>
<dbReference type="InterPro" id="IPR021109">
    <property type="entry name" value="Peptidase_aspartic_dom_sf"/>
</dbReference>
<reference evidence="1" key="1">
    <citation type="submission" date="2019-06" db="EMBL/GenBank/DDBJ databases">
        <authorList>
            <consortium name="Wellcome Sanger Institute Data Sharing"/>
        </authorList>
    </citation>
    <scope>NUCLEOTIDE SEQUENCE [LARGE SCALE GENOMIC DNA]</scope>
</reference>
<organism evidence="1 2">
    <name type="scientific">Myripristis murdjan</name>
    <name type="common">pinecone soldierfish</name>
    <dbReference type="NCBI Taxonomy" id="586833"/>
    <lineage>
        <taxon>Eukaryota</taxon>
        <taxon>Metazoa</taxon>
        <taxon>Chordata</taxon>
        <taxon>Craniata</taxon>
        <taxon>Vertebrata</taxon>
        <taxon>Euteleostomi</taxon>
        <taxon>Actinopterygii</taxon>
        <taxon>Neopterygii</taxon>
        <taxon>Teleostei</taxon>
        <taxon>Neoteleostei</taxon>
        <taxon>Acanthomorphata</taxon>
        <taxon>Holocentriformes</taxon>
        <taxon>Holocentridae</taxon>
        <taxon>Myripristis</taxon>
    </lineage>
</organism>
<dbReference type="GeneTree" id="ENSGT00390000017260"/>
<accession>A0A667X1Q3</accession>
<dbReference type="CDD" id="cd00303">
    <property type="entry name" value="retropepsin_like"/>
    <property type="match status" value="1"/>
</dbReference>
<evidence type="ECO:0000313" key="1">
    <source>
        <dbReference type="Ensembl" id="ENSMMDP00005011670.1"/>
    </source>
</evidence>
<dbReference type="SUPFAM" id="SSF50630">
    <property type="entry name" value="Acid proteases"/>
    <property type="match status" value="1"/>
</dbReference>
<dbReference type="Ensembl" id="ENSMMDT00005012020.1">
    <property type="protein sequence ID" value="ENSMMDP00005011670.1"/>
    <property type="gene ID" value="ENSMMDG00005006244.1"/>
</dbReference>
<dbReference type="GO" id="GO:0006508">
    <property type="term" value="P:proteolysis"/>
    <property type="evidence" value="ECO:0007669"/>
    <property type="project" value="InterPro"/>
</dbReference>
<reference evidence="1" key="2">
    <citation type="submission" date="2025-08" db="UniProtKB">
        <authorList>
            <consortium name="Ensembl"/>
        </authorList>
    </citation>
    <scope>IDENTIFICATION</scope>
</reference>
<keyword evidence="2" id="KW-1185">Reference proteome</keyword>
<protein>
    <recommendedName>
        <fullName evidence="3">Peptidase A2 domain-containing protein</fullName>
    </recommendedName>
</protein>
<dbReference type="Proteomes" id="UP000472263">
    <property type="component" value="Chromosome 14"/>
</dbReference>
<dbReference type="Pfam" id="PF13975">
    <property type="entry name" value="gag-asp_proteas"/>
    <property type="match status" value="1"/>
</dbReference>
<dbReference type="PROSITE" id="PS00141">
    <property type="entry name" value="ASP_PROTEASE"/>
    <property type="match status" value="1"/>
</dbReference>
<reference evidence="1" key="3">
    <citation type="submission" date="2025-09" db="UniProtKB">
        <authorList>
            <consortium name="Ensembl"/>
        </authorList>
    </citation>
    <scope>IDENTIFICATION</scope>
</reference>
<proteinExistence type="predicted"/>